<feature type="region of interest" description="Disordered" evidence="2">
    <location>
        <begin position="1845"/>
        <end position="1899"/>
    </location>
</feature>
<feature type="region of interest" description="Disordered" evidence="2">
    <location>
        <begin position="858"/>
        <end position="885"/>
    </location>
</feature>
<evidence type="ECO:0000259" key="3">
    <source>
        <dbReference type="PROSITE" id="PS50853"/>
    </source>
</evidence>
<feature type="compositionally biased region" description="Polar residues" evidence="2">
    <location>
        <begin position="2235"/>
        <end position="2247"/>
    </location>
</feature>
<feature type="compositionally biased region" description="Polar residues" evidence="2">
    <location>
        <begin position="1846"/>
        <end position="1855"/>
    </location>
</feature>
<feature type="compositionally biased region" description="Basic and acidic residues" evidence="2">
    <location>
        <begin position="2207"/>
        <end position="2217"/>
    </location>
</feature>
<feature type="domain" description="Fibronectin type-III" evidence="3">
    <location>
        <begin position="575"/>
        <end position="660"/>
    </location>
</feature>
<gene>
    <name evidence="4" type="primary">Sapcd2_0</name>
    <name evidence="4" type="ORF">GTO95_0018411</name>
</gene>
<dbReference type="InterPro" id="IPR036116">
    <property type="entry name" value="FN3_sf"/>
</dbReference>
<feature type="compositionally biased region" description="Basic and acidic residues" evidence="2">
    <location>
        <begin position="735"/>
        <end position="749"/>
    </location>
</feature>
<feature type="region of interest" description="Disordered" evidence="2">
    <location>
        <begin position="824"/>
        <end position="846"/>
    </location>
</feature>
<feature type="non-terminal residue" evidence="4">
    <location>
        <position position="1"/>
    </location>
</feature>
<feature type="domain" description="Fibronectin type-III" evidence="3">
    <location>
        <begin position="663"/>
        <end position="747"/>
    </location>
</feature>
<dbReference type="SUPFAM" id="SSF48371">
    <property type="entry name" value="ARM repeat"/>
    <property type="match status" value="1"/>
</dbReference>
<feature type="region of interest" description="Disordered" evidence="2">
    <location>
        <begin position="1289"/>
        <end position="1333"/>
    </location>
</feature>
<feature type="region of interest" description="Disordered" evidence="2">
    <location>
        <begin position="1"/>
        <end position="28"/>
    </location>
</feature>
<keyword evidence="5" id="KW-1185">Reference proteome</keyword>
<dbReference type="Proteomes" id="UP000736164">
    <property type="component" value="Unassembled WGS sequence"/>
</dbReference>
<dbReference type="CDD" id="cd00063">
    <property type="entry name" value="FN3"/>
    <property type="match status" value="2"/>
</dbReference>
<feature type="compositionally biased region" description="Low complexity" evidence="2">
    <location>
        <begin position="18"/>
        <end position="28"/>
    </location>
</feature>
<feature type="coiled-coil region" evidence="1">
    <location>
        <begin position="1089"/>
        <end position="1143"/>
    </location>
</feature>
<proteinExistence type="predicted"/>
<evidence type="ECO:0000313" key="5">
    <source>
        <dbReference type="Proteomes" id="UP000736164"/>
    </source>
</evidence>
<feature type="non-terminal residue" evidence="4">
    <location>
        <position position="2300"/>
    </location>
</feature>
<dbReference type="PANTHER" id="PTHR47115">
    <property type="entry name" value="COILED-COIL DOMAIN-CONTAINING PROTEIN 183"/>
    <property type="match status" value="1"/>
</dbReference>
<organism evidence="4 5">
    <name type="scientific">Atractosteus spatula</name>
    <name type="common">Alligator gar</name>
    <name type="synonym">Lepisosteus spatula</name>
    <dbReference type="NCBI Taxonomy" id="7917"/>
    <lineage>
        <taxon>Eukaryota</taxon>
        <taxon>Metazoa</taxon>
        <taxon>Chordata</taxon>
        <taxon>Craniata</taxon>
        <taxon>Vertebrata</taxon>
        <taxon>Euteleostomi</taxon>
        <taxon>Actinopterygii</taxon>
        <taxon>Neopterygii</taxon>
        <taxon>Holostei</taxon>
        <taxon>Semionotiformes</taxon>
        <taxon>Lepisosteidae</taxon>
        <taxon>Atractosteus</taxon>
    </lineage>
</organism>
<evidence type="ECO:0000256" key="2">
    <source>
        <dbReference type="SAM" id="MobiDB-lite"/>
    </source>
</evidence>
<dbReference type="InterPro" id="IPR013783">
    <property type="entry name" value="Ig-like_fold"/>
</dbReference>
<dbReference type="Gene3D" id="1.25.10.10">
    <property type="entry name" value="Leucine-rich Repeat Variant"/>
    <property type="match status" value="1"/>
</dbReference>
<dbReference type="InterPro" id="IPR043247">
    <property type="entry name" value="CCDC183"/>
</dbReference>
<feature type="compositionally biased region" description="Pro residues" evidence="2">
    <location>
        <begin position="756"/>
        <end position="770"/>
    </location>
</feature>
<dbReference type="Gene3D" id="1.10.3350.20">
    <property type="entry name" value="Tmem141 protein family"/>
    <property type="match status" value="1"/>
</dbReference>
<accession>A0A8J7TI35</accession>
<dbReference type="InterPro" id="IPR038259">
    <property type="entry name" value="Tmem141_sf"/>
</dbReference>
<protein>
    <submittedName>
        <fullName evidence="4">SAPC2 protein</fullName>
    </submittedName>
</protein>
<feature type="compositionally biased region" description="Basic and acidic residues" evidence="2">
    <location>
        <begin position="1366"/>
        <end position="1379"/>
    </location>
</feature>
<evidence type="ECO:0000313" key="4">
    <source>
        <dbReference type="EMBL" id="MBN3323816.1"/>
    </source>
</evidence>
<dbReference type="Pfam" id="PF25825">
    <property type="entry name" value="SAPC2_N"/>
    <property type="match status" value="1"/>
</dbReference>
<feature type="compositionally biased region" description="Basic and acidic residues" evidence="2">
    <location>
        <begin position="1289"/>
        <end position="1298"/>
    </location>
</feature>
<dbReference type="Pfam" id="PF15110">
    <property type="entry name" value="TMEM141"/>
    <property type="match status" value="1"/>
</dbReference>
<feature type="region of interest" description="Disordered" evidence="2">
    <location>
        <begin position="733"/>
        <end position="775"/>
    </location>
</feature>
<dbReference type="SUPFAM" id="SSF49265">
    <property type="entry name" value="Fibronectin type III"/>
    <property type="match status" value="2"/>
</dbReference>
<evidence type="ECO:0000256" key="1">
    <source>
        <dbReference type="SAM" id="Coils"/>
    </source>
</evidence>
<dbReference type="InterPro" id="IPR011989">
    <property type="entry name" value="ARM-like"/>
</dbReference>
<feature type="region of interest" description="Disordered" evidence="2">
    <location>
        <begin position="1348"/>
        <end position="1419"/>
    </location>
</feature>
<reference evidence="4" key="1">
    <citation type="journal article" date="2021" name="Cell">
        <title>Tracing the genetic footprints of vertebrate landing in non-teleost ray-finned fishes.</title>
        <authorList>
            <person name="Bi X."/>
            <person name="Wang K."/>
            <person name="Yang L."/>
            <person name="Pan H."/>
            <person name="Jiang H."/>
            <person name="Wei Q."/>
            <person name="Fang M."/>
            <person name="Yu H."/>
            <person name="Zhu C."/>
            <person name="Cai Y."/>
            <person name="He Y."/>
            <person name="Gan X."/>
            <person name="Zeng H."/>
            <person name="Yu D."/>
            <person name="Zhu Y."/>
            <person name="Jiang H."/>
            <person name="Qiu Q."/>
            <person name="Yang H."/>
            <person name="Zhang Y.E."/>
            <person name="Wang W."/>
            <person name="Zhu M."/>
            <person name="He S."/>
            <person name="Zhang G."/>
        </authorList>
    </citation>
    <scope>NUCLEOTIDE SEQUENCE</scope>
    <source>
        <strain evidence="4">Allg_001</strain>
    </source>
</reference>
<dbReference type="InterPro" id="IPR016024">
    <property type="entry name" value="ARM-type_fold"/>
</dbReference>
<dbReference type="PANTHER" id="PTHR47115:SF1">
    <property type="entry name" value="COILED-COIL DOMAIN-CONTAINING PROTEIN 183"/>
    <property type="match status" value="1"/>
</dbReference>
<dbReference type="InterPro" id="IPR057953">
    <property type="entry name" value="SAPC2_N"/>
</dbReference>
<dbReference type="Pfam" id="PF00041">
    <property type="entry name" value="fn3"/>
    <property type="match status" value="1"/>
</dbReference>
<feature type="region of interest" description="Disordered" evidence="2">
    <location>
        <begin position="2111"/>
        <end position="2248"/>
    </location>
</feature>
<name>A0A8J7TI35_ATRSP</name>
<dbReference type="PROSITE" id="PS50853">
    <property type="entry name" value="FN3"/>
    <property type="match status" value="2"/>
</dbReference>
<dbReference type="EMBL" id="JAAWVO010067529">
    <property type="protein sequence ID" value="MBN3323816.1"/>
    <property type="molecule type" value="Genomic_DNA"/>
</dbReference>
<dbReference type="InterPro" id="IPR026788">
    <property type="entry name" value="Tmem141"/>
</dbReference>
<keyword evidence="1" id="KW-0175">Coiled coil</keyword>
<dbReference type="SMART" id="SM00060">
    <property type="entry name" value="FN3"/>
    <property type="match status" value="2"/>
</dbReference>
<dbReference type="Gene3D" id="2.60.40.10">
    <property type="entry name" value="Immunoglobulins"/>
    <property type="match status" value="2"/>
</dbReference>
<comment type="caution">
    <text evidence="4">The sequence shown here is derived from an EMBL/GenBank/DDBJ whole genome shotgun (WGS) entry which is preliminary data.</text>
</comment>
<sequence>MDTDPFTVTPPAGKLDNLPHPSSSPALPLSTPWERQRIGCPLPLLHLPRFCATLRGTDFFIHCSPRLRRASDGTDTRAQRDSAPSQLWRVQSVKGCFACDAGKIRLSCSSGQGGWPEGGCTVAMVMASCGCEGAGLAGLRCEDPGHVMRAVEALVSAVQEAGEGEVERILQDPDSDDCINGLCGLLQSLDSRLCSNAAYLVGLLAESEAGLRRLLAQGDSSSLMGALLALLHHHDPETVTNAAGAIATLAESGAGQQCVLGDGVFGELLSSVSALLEAASGWTVSNAALVVARLSQSDDGGRKLLAHPCAPHLLRQLTRCLAHDRAGCGVNAAFALGRLCDCEEGRCHVLTLAQEHDLVGALLALLAQGDPGGGKNACFALSCLATDKEGHAHILQNPALPKLMESLQRLLQVEDEDSVWFAAVAVKVLLSRPRGVLAVREHRALEDRLQALSCSDSIGKEVLEEVNTCLKKLQRISKPFPPKTKPLNSGSYLIYWERTQLESGLEVTYSLLDGERVLYHGPQCRFTLDLSALEASHTLTLRLVQSTAGGDVSPCSEPTLLAVEKEWEEPAPPGPPLDLRVAGSTATQVKLSWAPPAGGPAPKAYQLYRGATLLETLTELSCITGGLSPGATYQFGVCAVGPGGKLGEQATVQAWTTDPQDHAPSRLTVTVLGRHELLVTWDVPTVPLGKLFNYELSINGRVVYLGTERSHAARRLSASTEYTCTVTAITSGGRCESRPVTKRTARDESLYSPARPSHPPLPCGPPPPLPSKEATDVGDRVALGTVCGYDVISAWQSLRALSRGGAPAKPQPPPLLPRRAKTESELLPRRQQLATGQRAAPEPRDSIWRREASLCVPPLAPQPGSVPETPPRPQETLQTLPEPGPARCVQNLRQIQLELSSARETHVRCVKGAGAAVVSSPRWQYQCESSRGRSSPSAAHGMHEEVLAGRSAFVSGALCRLKGFGHLKFPEPIRELMRSLARWSIWDCPGSMMRWLKSTRACGSSAAVFFLQRALHRRLPCSLQWSLLLSLGAGSVCSYAVTRSETQKCSDLWIYLETGEQPSGRTGEHFQLANVQTSRDTIRRNTRRIQSLRAENRQKFQRLAQAQQADRAVIVQACRSRKRSRLSLQGSRLEDVLERLNKQLYGLVNKYNAQSFQSQQREQQLGQLREKLHTLDLHSTPGPALLQDIQRVRLLENNIEKMNIKVGAAERIQDMYEDIKEHLQESVCLSQELRGLPQTLEELRAVICARDTELDHVAQISQHAVATVEVTKRELWQLEQQFLQERQAREQELAERKGTSPVGGKGQPRDPGERAPGQRQVRGEPRGLRAAGRQMRSLTLLLLSQDRKGVKGGLPVGPDPSAASRGEGRALAHSSTRERSRPHKPGSVQGLTQTVKQRAASESAETLPENWDKSVSNTKRQEKASHLVLRPRSVVSQFCVFAPGGQLPVPQAPRELSARLATDIESLREALSCTDLQVLESRILSQQSRQEHLLSWVQQCQEKVEAYRASLASLEGQHAQLKFSAGPSAASFERVRAELEAGLEGQRERCGQGGARLAVAQRLLEEAEQGIDNLHCKLSCVALPGKEAQEDASLDALQKLQQLHAKLMALQDLVGTTAMPGSQDTDKLWAFLEHSTLEEPRTCRLPLHALCSPLSEDSFQFLSPEEDCSLSREEIKRQGRQLLEAHNPAKKKPQKGAQKRLKACFYGNGLEIKHSWKRGCVAQAPSGCWVIAGSESLDHLGHRELLGATPGAALPSFPMAVEPTAQARVHRETASTAAVHQLISPPPPYPTGTAETKVPLSPAEKSLSSPASLLLIRTLDAVPGQGSGFPLSRCWRRGRCGHSLQPADSQLSTPCVSEPVPALETRDPSPPLLPPAQTALPVEKGSNKGRFQTRGGRAKPPKIKPLFTFRFRQSACAALRRRPIRGRARDGSGDVIRAVLLQKKSPGSSLQPEREAEAESCREEAVIISSASSVRDRTGPDRTIPDAPGCFMALTAADSTCKLTGPVAACSRLGGAGGPGSLAMQPAEPGFSTDGLPRAFLQSLRTLFDILDDDRRGYVHVSEIESRWQGADTRELPGGVLECLRRVAPPHGCLTFERFVAGLRFSLLSPDADSLRPQPGAQQPPPKLQPGHPLSQPSCRGADNAPPPGKARPLAPSNGVNTQPGRPRHPKDPHGVYPPTCAPPKDLPGYPASTAAAPGGPVRYGKGAHEKTGRSLERIPVLPESGPYRPETGRASKQQLHQQQNRVRSIESLALESPQLQKGDSLAVRVSAPAAVLVPSWQRCPLTLECPESRGSAVRG</sequence>
<dbReference type="InterPro" id="IPR003961">
    <property type="entry name" value="FN3_dom"/>
</dbReference>